<protein>
    <submittedName>
        <fullName evidence="6">RTA1 like protein-domain-containing protein</fullName>
    </submittedName>
</protein>
<dbReference type="PANTHER" id="PTHR31465:SF1">
    <property type="entry name" value="PROTEIN RTA1-RELATED"/>
    <property type="match status" value="1"/>
</dbReference>
<keyword evidence="2 5" id="KW-0812">Transmembrane</keyword>
<feature type="transmembrane region" description="Helical" evidence="5">
    <location>
        <begin position="237"/>
        <end position="258"/>
    </location>
</feature>
<evidence type="ECO:0000256" key="1">
    <source>
        <dbReference type="ARBA" id="ARBA00004141"/>
    </source>
</evidence>
<feature type="transmembrane region" description="Helical" evidence="5">
    <location>
        <begin position="199"/>
        <end position="217"/>
    </location>
</feature>
<accession>A0A9W9GBJ5</accession>
<name>A0A9W9GBJ5_9EURO</name>
<reference evidence="6" key="2">
    <citation type="journal article" date="2023" name="IMA Fungus">
        <title>Comparative genomic study of the Penicillium genus elucidates a diverse pangenome and 15 lateral gene transfer events.</title>
        <authorList>
            <person name="Petersen C."/>
            <person name="Sorensen T."/>
            <person name="Nielsen M.R."/>
            <person name="Sondergaard T.E."/>
            <person name="Sorensen J.L."/>
            <person name="Fitzpatrick D.A."/>
            <person name="Frisvad J.C."/>
            <person name="Nielsen K.L."/>
        </authorList>
    </citation>
    <scope>NUCLEOTIDE SEQUENCE</scope>
    <source>
        <strain evidence="6">IBT 30069</strain>
    </source>
</reference>
<comment type="caution">
    <text evidence="6">The sequence shown here is derived from an EMBL/GenBank/DDBJ whole genome shotgun (WGS) entry which is preliminary data.</text>
</comment>
<organism evidence="6 7">
    <name type="scientific">Penicillium angulare</name>
    <dbReference type="NCBI Taxonomy" id="116970"/>
    <lineage>
        <taxon>Eukaryota</taxon>
        <taxon>Fungi</taxon>
        <taxon>Dikarya</taxon>
        <taxon>Ascomycota</taxon>
        <taxon>Pezizomycotina</taxon>
        <taxon>Eurotiomycetes</taxon>
        <taxon>Eurotiomycetidae</taxon>
        <taxon>Eurotiales</taxon>
        <taxon>Aspergillaceae</taxon>
        <taxon>Penicillium</taxon>
    </lineage>
</organism>
<feature type="transmembrane region" description="Helical" evidence="5">
    <location>
        <begin position="118"/>
        <end position="136"/>
    </location>
</feature>
<evidence type="ECO:0000313" key="6">
    <source>
        <dbReference type="EMBL" id="KAJ5115844.1"/>
    </source>
</evidence>
<dbReference type="Proteomes" id="UP001149165">
    <property type="component" value="Unassembled WGS sequence"/>
</dbReference>
<dbReference type="EMBL" id="JAPQKH010000001">
    <property type="protein sequence ID" value="KAJ5115844.1"/>
    <property type="molecule type" value="Genomic_DNA"/>
</dbReference>
<gene>
    <name evidence="6" type="ORF">N7456_000192</name>
</gene>
<feature type="transmembrane region" description="Helical" evidence="5">
    <location>
        <begin position="19"/>
        <end position="37"/>
    </location>
</feature>
<dbReference type="OrthoDB" id="3358017at2759"/>
<dbReference type="PANTHER" id="PTHR31465">
    <property type="entry name" value="PROTEIN RTA1-RELATED"/>
    <property type="match status" value="1"/>
</dbReference>
<proteinExistence type="predicted"/>
<feature type="transmembrane region" description="Helical" evidence="5">
    <location>
        <begin position="75"/>
        <end position="98"/>
    </location>
</feature>
<keyword evidence="7" id="KW-1185">Reference proteome</keyword>
<comment type="subcellular location">
    <subcellularLocation>
        <location evidence="1">Membrane</location>
        <topology evidence="1">Multi-pass membrane protein</topology>
    </subcellularLocation>
</comment>
<evidence type="ECO:0000313" key="7">
    <source>
        <dbReference type="Proteomes" id="UP001149165"/>
    </source>
</evidence>
<feature type="transmembrane region" description="Helical" evidence="5">
    <location>
        <begin position="156"/>
        <end position="178"/>
    </location>
</feature>
<dbReference type="InterPro" id="IPR007568">
    <property type="entry name" value="RTA1"/>
</dbReference>
<keyword evidence="3 5" id="KW-1133">Transmembrane helix</keyword>
<dbReference type="Pfam" id="PF04479">
    <property type="entry name" value="RTA1"/>
    <property type="match status" value="1"/>
</dbReference>
<evidence type="ECO:0000256" key="5">
    <source>
        <dbReference type="SAM" id="Phobius"/>
    </source>
</evidence>
<feature type="transmembrane region" description="Helical" evidence="5">
    <location>
        <begin position="44"/>
        <end position="63"/>
    </location>
</feature>
<evidence type="ECO:0000256" key="2">
    <source>
        <dbReference type="ARBA" id="ARBA00022692"/>
    </source>
</evidence>
<reference evidence="6" key="1">
    <citation type="submission" date="2022-11" db="EMBL/GenBank/DDBJ databases">
        <authorList>
            <person name="Petersen C."/>
        </authorList>
    </citation>
    <scope>NUCLEOTIDE SEQUENCE</scope>
    <source>
        <strain evidence="6">IBT 30069</strain>
    </source>
</reference>
<dbReference type="AlphaFoldDB" id="A0A9W9GBJ5"/>
<dbReference type="GO" id="GO:0016020">
    <property type="term" value="C:membrane"/>
    <property type="evidence" value="ECO:0007669"/>
    <property type="project" value="UniProtKB-SubCell"/>
</dbReference>
<keyword evidence="4 5" id="KW-0472">Membrane</keyword>
<sequence length="338" mass="37604">MASDDSDSNPYYDYKPSKIVAAVFAILFILITLPHIWKTFRTRQWFGLTFVLGGLFEIFGLAARAYSSQHLTKKGIYIVQLLLILLAPIVFAAGVYMFLGRLIRASGHPKLSIIRINWLTKIFVVGDVFCFFVQAAGATMLTNADKSSTIKTAQNIILAGLGLQVAFFCLFLIAAVVFHIRISKGGLAKSVDPSLHLQAMLFSIYACGFLITVRNAYRLVEYKSGDGKGGYLQENEWPNYGLDVGLMYLVMLFSVFWYGADTKARYTAPDNLNMGAAYKLPDYDNNRPYDTPSYPTQPTGYGNVPHTEPTEYTHMAPGVNAPGTEYHGAHTWAPRQEV</sequence>
<evidence type="ECO:0000256" key="4">
    <source>
        <dbReference type="ARBA" id="ARBA00023136"/>
    </source>
</evidence>
<evidence type="ECO:0000256" key="3">
    <source>
        <dbReference type="ARBA" id="ARBA00022989"/>
    </source>
</evidence>